<keyword evidence="4" id="KW-1185">Reference proteome</keyword>
<dbReference type="AlphaFoldDB" id="A0A226DYI7"/>
<protein>
    <submittedName>
        <fullName evidence="3">Uncharacterized protein</fullName>
    </submittedName>
</protein>
<evidence type="ECO:0000313" key="3">
    <source>
        <dbReference type="EMBL" id="OXA50289.1"/>
    </source>
</evidence>
<organism evidence="3 4">
    <name type="scientific">Folsomia candida</name>
    <name type="common">Springtail</name>
    <dbReference type="NCBI Taxonomy" id="158441"/>
    <lineage>
        <taxon>Eukaryota</taxon>
        <taxon>Metazoa</taxon>
        <taxon>Ecdysozoa</taxon>
        <taxon>Arthropoda</taxon>
        <taxon>Hexapoda</taxon>
        <taxon>Collembola</taxon>
        <taxon>Entomobryomorpha</taxon>
        <taxon>Isotomoidea</taxon>
        <taxon>Isotomidae</taxon>
        <taxon>Proisotominae</taxon>
        <taxon>Folsomia</taxon>
    </lineage>
</organism>
<name>A0A226DYI7_FOLCA</name>
<sequence>MLTFKGKSKSYLGQDSDSVQINVDETVCQIWEDFDSWISKQFNQEGNNHGKENDTEEILNVVVSTSTTCLRVTLDDIESGIGDSADQCSSTCTLCNERKISNATTTAPQKQSRRQNEDRSRRRQSSNVVTLPPCFEGVLVFIFACSVLIVCMLWLSRFVKYEKSGEVSVPDTLPNWWVPLPEGGRGRVT</sequence>
<feature type="region of interest" description="Disordered" evidence="1">
    <location>
        <begin position="104"/>
        <end position="124"/>
    </location>
</feature>
<accession>A0A226DYI7</accession>
<gene>
    <name evidence="3" type="ORF">Fcan01_15295</name>
</gene>
<dbReference type="EMBL" id="LNIX01000009">
    <property type="protein sequence ID" value="OXA50289.1"/>
    <property type="molecule type" value="Genomic_DNA"/>
</dbReference>
<keyword evidence="2" id="KW-0812">Transmembrane</keyword>
<evidence type="ECO:0000313" key="4">
    <source>
        <dbReference type="Proteomes" id="UP000198287"/>
    </source>
</evidence>
<keyword evidence="2" id="KW-1133">Transmembrane helix</keyword>
<reference evidence="3 4" key="1">
    <citation type="submission" date="2015-12" db="EMBL/GenBank/DDBJ databases">
        <title>The genome of Folsomia candida.</title>
        <authorList>
            <person name="Faddeeva A."/>
            <person name="Derks M.F."/>
            <person name="Anvar Y."/>
            <person name="Smit S."/>
            <person name="Van Straalen N."/>
            <person name="Roelofs D."/>
        </authorList>
    </citation>
    <scope>NUCLEOTIDE SEQUENCE [LARGE SCALE GENOMIC DNA]</scope>
    <source>
        <strain evidence="3 4">VU population</strain>
        <tissue evidence="3">Whole body</tissue>
    </source>
</reference>
<comment type="caution">
    <text evidence="3">The sequence shown here is derived from an EMBL/GenBank/DDBJ whole genome shotgun (WGS) entry which is preliminary data.</text>
</comment>
<evidence type="ECO:0000256" key="1">
    <source>
        <dbReference type="SAM" id="MobiDB-lite"/>
    </source>
</evidence>
<dbReference type="Proteomes" id="UP000198287">
    <property type="component" value="Unassembled WGS sequence"/>
</dbReference>
<keyword evidence="2" id="KW-0472">Membrane</keyword>
<evidence type="ECO:0000256" key="2">
    <source>
        <dbReference type="SAM" id="Phobius"/>
    </source>
</evidence>
<feature type="transmembrane region" description="Helical" evidence="2">
    <location>
        <begin position="129"/>
        <end position="155"/>
    </location>
</feature>
<proteinExistence type="predicted"/>